<gene>
    <name evidence="1" type="ORF">HXA33_17065</name>
</gene>
<evidence type="ECO:0000313" key="1">
    <source>
        <dbReference type="EMBL" id="MCR6098247.1"/>
    </source>
</evidence>
<proteinExistence type="predicted"/>
<keyword evidence="2" id="KW-1185">Reference proteome</keyword>
<comment type="caution">
    <text evidence="1">The sequence shown here is derived from an EMBL/GenBank/DDBJ whole genome shotgun (WGS) entry which is preliminary data.</text>
</comment>
<evidence type="ECO:0000313" key="2">
    <source>
        <dbReference type="Proteomes" id="UP001057753"/>
    </source>
</evidence>
<dbReference type="Proteomes" id="UP001057753">
    <property type="component" value="Unassembled WGS sequence"/>
</dbReference>
<dbReference type="EMBL" id="JABXYM010000001">
    <property type="protein sequence ID" value="MCR6098247.1"/>
    <property type="molecule type" value="Genomic_DNA"/>
</dbReference>
<name>A0A9Q4B595_SALAG</name>
<organism evidence="1 2">
    <name type="scientific">Salipaludibacillus agaradhaerens</name>
    <name type="common">Bacillus agaradhaerens</name>
    <dbReference type="NCBI Taxonomy" id="76935"/>
    <lineage>
        <taxon>Bacteria</taxon>
        <taxon>Bacillati</taxon>
        <taxon>Bacillota</taxon>
        <taxon>Bacilli</taxon>
        <taxon>Bacillales</taxon>
        <taxon>Bacillaceae</taxon>
    </lineage>
</organism>
<protein>
    <submittedName>
        <fullName evidence="1">Uncharacterized protein</fullName>
    </submittedName>
</protein>
<sequence length="189" mass="19524">MGVDDQKLLVGAWLNAIGTIISAAAEVRTLAGFDDINNKLVSIGEGLQAVGTSIAGTVPEDNPLNFAGDWIDGAGAALSSVAAYLQDIDEENGVENLRLEALGDAFQSMGAAMSALGDYSTGEYDYALGNTLESLGAGLESIGTTYEIRGLEGGQAITTIGAIIQATGANYNALLLSKETLENREHNPI</sequence>
<dbReference type="InterPro" id="IPR054224">
    <property type="entry name" value="DUF6944"/>
</dbReference>
<reference evidence="1" key="1">
    <citation type="submission" date="2020-06" db="EMBL/GenBank/DDBJ databases">
        <title>Insight into the genomes of haloalkaliphilic bacilli from Kenyan soda lakes.</title>
        <authorList>
            <person name="Mwirichia R."/>
            <person name="Villamizar G.C."/>
            <person name="Poehlein A."/>
            <person name="Mugweru J."/>
            <person name="Kipnyargis A."/>
            <person name="Kiplimo D."/>
            <person name="Orwa P."/>
            <person name="Daniel R."/>
        </authorList>
    </citation>
    <scope>NUCLEOTIDE SEQUENCE</scope>
    <source>
        <strain evidence="1">B1096_S55</strain>
    </source>
</reference>
<dbReference type="AlphaFoldDB" id="A0A9Q4B595"/>
<dbReference type="RefSeq" id="WP_257822611.1">
    <property type="nucleotide sequence ID" value="NZ_JABXYM010000001.1"/>
</dbReference>
<accession>A0A9Q4B595</accession>
<dbReference type="Pfam" id="PF22116">
    <property type="entry name" value="DUF6944"/>
    <property type="match status" value="1"/>
</dbReference>